<gene>
    <name evidence="1" type="ORF">HY04_03780</name>
    <name evidence="2" type="ORF">NCTC13489_02812</name>
</gene>
<evidence type="ECO:0000313" key="3">
    <source>
        <dbReference type="Proteomes" id="UP000028349"/>
    </source>
</evidence>
<organism evidence="2 4">
    <name type="scientific">Kaistella antarctica</name>
    <dbReference type="NCBI Taxonomy" id="266748"/>
    <lineage>
        <taxon>Bacteria</taxon>
        <taxon>Pseudomonadati</taxon>
        <taxon>Bacteroidota</taxon>
        <taxon>Flavobacteriia</taxon>
        <taxon>Flavobacteriales</taxon>
        <taxon>Weeksellaceae</taxon>
        <taxon>Chryseobacterium group</taxon>
        <taxon>Kaistella</taxon>
    </lineage>
</organism>
<evidence type="ECO:0000313" key="1">
    <source>
        <dbReference type="EMBL" id="KEY20331.1"/>
    </source>
</evidence>
<dbReference type="Proteomes" id="UP000270036">
    <property type="component" value="Chromosome"/>
</dbReference>
<dbReference type="RefSeq" id="WP_034717244.1">
    <property type="nucleotide sequence ID" value="NZ_FOIX01000002.1"/>
</dbReference>
<dbReference type="Proteomes" id="UP000028349">
    <property type="component" value="Unassembled WGS sequence"/>
</dbReference>
<dbReference type="AlphaFoldDB" id="A0A448NUY1"/>
<dbReference type="EMBL" id="JPEP01000001">
    <property type="protein sequence ID" value="KEY20331.1"/>
    <property type="molecule type" value="Genomic_DNA"/>
</dbReference>
<dbReference type="STRING" id="266748.HY04_03780"/>
<evidence type="ECO:0000313" key="2">
    <source>
        <dbReference type="EMBL" id="VEI01542.1"/>
    </source>
</evidence>
<dbReference type="OrthoDB" id="4422408at2"/>
<name>A0A448NUY1_9FLAO</name>
<keyword evidence="3" id="KW-1185">Reference proteome</keyword>
<dbReference type="EMBL" id="LR134441">
    <property type="protein sequence ID" value="VEI01542.1"/>
    <property type="molecule type" value="Genomic_DNA"/>
</dbReference>
<accession>A0A448NUY1</accession>
<sequence length="230" mass="25168">MEKEFSNLTNIKFDLLYLIKLVAPKYDDVLDEVNQLKLSHPKLTKIELSKKFAKRIRNNYTSVGIASAFPSIIPGLGTAVQVVVEGTTVTGDLMLMLRGMARMCYGVGIINDKDMTQGFNQDLISILGIWSGVIVTAKIATEKLGTKVAVAQFNRHVTGKMLQKINKRVSTTILTKYGTKRGGVALGKLIPFGVGAVIGGGFNYVTMKSYSIAAIKHYESADDVEYVILE</sequence>
<reference evidence="1 3" key="1">
    <citation type="submission" date="2014-07" db="EMBL/GenBank/DDBJ databases">
        <authorList>
            <person name="Pisani N.G."/>
            <person name="Newman J.D."/>
        </authorList>
    </citation>
    <scope>NUCLEOTIDE SEQUENCE [LARGE SCALE GENOMIC DNA]</scope>
    <source>
        <strain evidence="1 3">LMG 24720</strain>
    </source>
</reference>
<reference evidence="2 4" key="2">
    <citation type="submission" date="2018-12" db="EMBL/GenBank/DDBJ databases">
        <authorList>
            <consortium name="Pathogen Informatics"/>
        </authorList>
    </citation>
    <scope>NUCLEOTIDE SEQUENCE [LARGE SCALE GENOMIC DNA]</scope>
    <source>
        <strain evidence="2 4">NCTC13489</strain>
    </source>
</reference>
<proteinExistence type="predicted"/>
<dbReference type="KEGG" id="cant:NCTC13489_02812"/>
<evidence type="ECO:0000313" key="4">
    <source>
        <dbReference type="Proteomes" id="UP000270036"/>
    </source>
</evidence>
<evidence type="ECO:0008006" key="5">
    <source>
        <dbReference type="Google" id="ProtNLM"/>
    </source>
</evidence>
<protein>
    <recommendedName>
        <fullName evidence="5">EcsC family protein</fullName>
    </recommendedName>
</protein>